<keyword evidence="5 9" id="KW-0547">Nucleotide-binding</keyword>
<dbReference type="FunFam" id="3.40.50.300:FF:000056">
    <property type="entry name" value="Cell division ATP-binding protein FtsE"/>
    <property type="match status" value="1"/>
</dbReference>
<dbReference type="GeneID" id="83057904"/>
<dbReference type="Proteomes" id="UP000093044">
    <property type="component" value="Chromosome"/>
</dbReference>
<sequence>MDIKFSGVTKIFEPDIVALEDVYLNIDRGEFVYLVGETGSGKTTLMRCIFREVIPSRGHISVGGRALRKMGRFELALFRRDIGVIFQDFSLLPNITAFENVAFVLEVMGVPSREIEERVADVLKTVGIWRRRNLYPPQLSGGEQQRLAIARAIVNEPSLILADEPTGNLDSHTADEIMQLMLDINAAGTTVIMATHNQAIVDTYRHRVVEIRRGRIVRDDKEGGYEADVTY</sequence>
<proteinExistence type="inferred from homology"/>
<keyword evidence="7 9" id="KW-0472">Membrane</keyword>
<dbReference type="STRING" id="1197717.BED41_08585"/>
<dbReference type="GO" id="GO:0016887">
    <property type="term" value="F:ATP hydrolysis activity"/>
    <property type="evidence" value="ECO:0007669"/>
    <property type="project" value="InterPro"/>
</dbReference>
<evidence type="ECO:0000256" key="2">
    <source>
        <dbReference type="ARBA" id="ARBA00020019"/>
    </source>
</evidence>
<dbReference type="PANTHER" id="PTHR24220:SF470">
    <property type="entry name" value="CELL DIVISION ATP-BINDING PROTEIN FTSE"/>
    <property type="match status" value="1"/>
</dbReference>
<dbReference type="Pfam" id="PF00005">
    <property type="entry name" value="ABC_tran"/>
    <property type="match status" value="1"/>
</dbReference>
<dbReference type="PROSITE" id="PS00675">
    <property type="entry name" value="SIGMA54_INTERACT_1"/>
    <property type="match status" value="1"/>
</dbReference>
<evidence type="ECO:0000256" key="6">
    <source>
        <dbReference type="ARBA" id="ARBA00022840"/>
    </source>
</evidence>
<comment type="subunit">
    <text evidence="9">Homodimer. Forms a membrane-associated complex with FtsX.</text>
</comment>
<dbReference type="OrthoDB" id="9802264at2"/>
<dbReference type="InterPro" id="IPR025662">
    <property type="entry name" value="Sigma_54_int_dom_ATP-bd_1"/>
</dbReference>
<dbReference type="InterPro" id="IPR003439">
    <property type="entry name" value="ABC_transporter-like_ATP-bd"/>
</dbReference>
<keyword evidence="6 9" id="KW-0067">ATP-binding</keyword>
<organism evidence="10 11">
    <name type="scientific">Cloacibacillus porcorum</name>
    <dbReference type="NCBI Taxonomy" id="1197717"/>
    <lineage>
        <taxon>Bacteria</taxon>
        <taxon>Thermotogati</taxon>
        <taxon>Synergistota</taxon>
        <taxon>Synergistia</taxon>
        <taxon>Synergistales</taxon>
        <taxon>Synergistaceae</taxon>
        <taxon>Cloacibacillus</taxon>
    </lineage>
</organism>
<comment type="function">
    <text evidence="9">Part of the ABC transporter FtsEX involved in cellular division.</text>
</comment>
<evidence type="ECO:0000256" key="4">
    <source>
        <dbReference type="ARBA" id="ARBA00022618"/>
    </source>
</evidence>
<dbReference type="GO" id="GO:0022857">
    <property type="term" value="F:transmembrane transporter activity"/>
    <property type="evidence" value="ECO:0007669"/>
    <property type="project" value="TreeGrafter"/>
</dbReference>
<dbReference type="InterPro" id="IPR015854">
    <property type="entry name" value="ABC_transpr_LolD-like"/>
</dbReference>
<evidence type="ECO:0000256" key="1">
    <source>
        <dbReference type="ARBA" id="ARBA00005417"/>
    </source>
</evidence>
<evidence type="ECO:0000256" key="5">
    <source>
        <dbReference type="ARBA" id="ARBA00022741"/>
    </source>
</evidence>
<evidence type="ECO:0000256" key="8">
    <source>
        <dbReference type="ARBA" id="ARBA00023306"/>
    </source>
</evidence>
<dbReference type="InterPro" id="IPR003593">
    <property type="entry name" value="AAA+_ATPase"/>
</dbReference>
<dbReference type="GO" id="GO:0051301">
    <property type="term" value="P:cell division"/>
    <property type="evidence" value="ECO:0007669"/>
    <property type="project" value="UniProtKB-UniRule"/>
</dbReference>
<protein>
    <recommendedName>
        <fullName evidence="2 9">Cell division ATP-binding protein FtsE</fullName>
    </recommendedName>
</protein>
<keyword evidence="8 9" id="KW-0131">Cell cycle</keyword>
<dbReference type="NCBIfam" id="TIGR02673">
    <property type="entry name" value="FtsE"/>
    <property type="match status" value="1"/>
</dbReference>
<comment type="subcellular location">
    <subcellularLocation>
        <location evidence="9">Cell membrane</location>
        <topology evidence="9">Peripheral membrane protein</topology>
        <orientation evidence="9">Cytoplasmic side</orientation>
    </subcellularLocation>
</comment>
<dbReference type="PANTHER" id="PTHR24220">
    <property type="entry name" value="IMPORT ATP-BINDING PROTEIN"/>
    <property type="match status" value="1"/>
</dbReference>
<dbReference type="PROSITE" id="PS00211">
    <property type="entry name" value="ABC_TRANSPORTER_1"/>
    <property type="match status" value="1"/>
</dbReference>
<dbReference type="RefSeq" id="WP_066744876.1">
    <property type="nucleotide sequence ID" value="NZ_CALCLR010000003.1"/>
</dbReference>
<gene>
    <name evidence="9" type="primary">ftsE</name>
    <name evidence="10" type="ORF">BED41_08585</name>
</gene>
<dbReference type="InterPro" id="IPR017871">
    <property type="entry name" value="ABC_transporter-like_CS"/>
</dbReference>
<dbReference type="SUPFAM" id="SSF52540">
    <property type="entry name" value="P-loop containing nucleoside triphosphate hydrolases"/>
    <property type="match status" value="1"/>
</dbReference>
<dbReference type="InterPro" id="IPR027417">
    <property type="entry name" value="P-loop_NTPase"/>
</dbReference>
<dbReference type="KEGG" id="cpor:BED41_08585"/>
<dbReference type="EMBL" id="CP016757">
    <property type="protein sequence ID" value="ANZ45123.1"/>
    <property type="molecule type" value="Genomic_DNA"/>
</dbReference>
<name>A0A1B2I596_9BACT</name>
<evidence type="ECO:0000313" key="11">
    <source>
        <dbReference type="Proteomes" id="UP000093044"/>
    </source>
</evidence>
<dbReference type="PROSITE" id="PS50893">
    <property type="entry name" value="ABC_TRANSPORTER_2"/>
    <property type="match status" value="1"/>
</dbReference>
<accession>A0A1B2I596</accession>
<keyword evidence="11" id="KW-1185">Reference proteome</keyword>
<dbReference type="GO" id="GO:0005524">
    <property type="term" value="F:ATP binding"/>
    <property type="evidence" value="ECO:0007669"/>
    <property type="project" value="UniProtKB-UniRule"/>
</dbReference>
<reference evidence="10" key="1">
    <citation type="submission" date="2016-08" db="EMBL/GenBank/DDBJ databases">
        <title>Complete genome of Cloacibacillus porcorum.</title>
        <authorList>
            <person name="Looft T."/>
            <person name="Bayles D.O."/>
            <person name="Alt D.P."/>
        </authorList>
    </citation>
    <scope>NUCLEOTIDE SEQUENCE [LARGE SCALE GENOMIC DNA]</scope>
    <source>
        <strain evidence="10">CL-84</strain>
    </source>
</reference>
<evidence type="ECO:0000256" key="3">
    <source>
        <dbReference type="ARBA" id="ARBA00022475"/>
    </source>
</evidence>
<evidence type="ECO:0000313" key="10">
    <source>
        <dbReference type="EMBL" id="ANZ45123.1"/>
    </source>
</evidence>
<keyword evidence="4 9" id="KW-0132">Cell division</keyword>
<dbReference type="AlphaFoldDB" id="A0A1B2I596"/>
<evidence type="ECO:0000256" key="9">
    <source>
        <dbReference type="RuleBase" id="RU365094"/>
    </source>
</evidence>
<keyword evidence="3 9" id="KW-1003">Cell membrane</keyword>
<dbReference type="InterPro" id="IPR005286">
    <property type="entry name" value="Cell_div_FtsE"/>
</dbReference>
<dbReference type="GO" id="GO:0005886">
    <property type="term" value="C:plasma membrane"/>
    <property type="evidence" value="ECO:0007669"/>
    <property type="project" value="UniProtKB-SubCell"/>
</dbReference>
<evidence type="ECO:0000256" key="7">
    <source>
        <dbReference type="ARBA" id="ARBA00023136"/>
    </source>
</evidence>
<dbReference type="Gene3D" id="3.40.50.300">
    <property type="entry name" value="P-loop containing nucleotide triphosphate hydrolases"/>
    <property type="match status" value="1"/>
</dbReference>
<dbReference type="SMART" id="SM00382">
    <property type="entry name" value="AAA"/>
    <property type="match status" value="1"/>
</dbReference>
<comment type="similarity">
    <text evidence="1 9">Belongs to the ABC transporter superfamily.</text>
</comment>